<evidence type="ECO:0000313" key="2">
    <source>
        <dbReference type="Proteomes" id="UP001165101"/>
    </source>
</evidence>
<dbReference type="EMBL" id="BSXV01000102">
    <property type="protein sequence ID" value="GME87496.1"/>
    <property type="molecule type" value="Genomic_DNA"/>
</dbReference>
<evidence type="ECO:0000313" key="1">
    <source>
        <dbReference type="EMBL" id="GME87496.1"/>
    </source>
</evidence>
<comment type="caution">
    <text evidence="1">The sequence shown here is derived from an EMBL/GenBank/DDBJ whole genome shotgun (WGS) entry which is preliminary data.</text>
</comment>
<protein>
    <submittedName>
        <fullName evidence="1">Unnamed protein product</fullName>
    </submittedName>
</protein>
<sequence>MATNSSQESFESIHSAIFDKEAFEMPELKSPRVRPSSYRFTVENSDTDSDTHSESASTTKFPESVKSIVSSKAQSDRFIQQPVFRIISREALDISSRTYESLSKSVSISSLQQQQQQQNQQQQQPYGSQIVKRIPSSTDSFSISSMSEKKKQFNTQNTTGTTTAPQNKQFKIATYQNKNDMRRGNYNYSYNYNYHNKSMYPRNIRGVYRSTNHNRSSSTNRTSNNNSDADYVLNVDLKSSDESLVFNSDDFKSEASSSYSQTNKQKNPQGSAKTFFNQAGYEKYLQHSQDDLDDIPSFKQKNIKIRNSMRQSSGSQHHSRNLSTKSAEQQQQHSIEADSESSYSHSQTSYSNKSNKKVSNRSISSLRERQRVIVLPGINESGTDFQVLVVPETLDYKDYPSSPGSEYDLSKFQNSSKNGTSTTLNNIRNNNNNNNTSTTPLGGSISGRLSVSTGSVIPFNTSSRSSSLRRKASVVSKHMKDLEKETKRVNRRKPPVYGDESSIQEKLKFKSTLRDSKGINNNFKQKNNKKEGNNNSRGGIFLKRSNATRRKIGWLSTLVGVLKMIETRCKSSWRKLKNRYNKRKLFKFKNDTIIRRNSKSSSNYSPPMTTQRDTSSSYSVFEPKPWSFMKLKRGSSITSRNSNSSNTSKTSNKRKLSGNSNRSKESLSRLSSFSYSKSITRRLSGNKYHRKPIEFENREIYNIDELESSGSSESFRKKLIQNSKEAVPFKLQKLDNYLDDENQKLVERVNERKVDKDEIDILKRRGFVGVINDDSSDLESQLSKHIVKLINSDPSSSNEEVGLNQLWNHYLKNVVANRIEMQLKIQKRLSGDYDKIKSKSLPKDNNNQSSGSSRREEIDEAIDSIASFKRKDSVLHSGTSKISKISKTSTDSFLDIIIAGDKTMVNSTGVYDTDSLSNSLSGASSITCSTVSSSSGSSGSEDGGNEEYENDSDFFGNSVVSSSVNSDSQYTSSILASSNDYGSVILPRVAVSSNRFTIPKPQLSSGISSSRSSQTGSVRYYNIDEAGDIRSRSIEGRRRTEYGVNRSNSGGIGSVSGGYLASPDSVSFYGPKSSAIRNSIFSADTVTQTYFPIIIRGGQDNLSEKKYGSDRNISGGGSESRKQGINEEEDEDSDSDFNDIIEFHSNNDSSSLEDLAKGININNDDDDDDDEEEEEEEEDDDDEEKVEEEKIEHESDITNTDTYTKTNPGRISRSTSSFARGFNRMGKMKTRNYLTRKQDLSFSSLK</sequence>
<keyword evidence="2" id="KW-1185">Reference proteome</keyword>
<reference evidence="1" key="1">
    <citation type="submission" date="2023-04" db="EMBL/GenBank/DDBJ databases">
        <title>Candida boidinii NBRC 1967.</title>
        <authorList>
            <person name="Ichikawa N."/>
            <person name="Sato H."/>
            <person name="Tonouchi N."/>
        </authorList>
    </citation>
    <scope>NUCLEOTIDE SEQUENCE</scope>
    <source>
        <strain evidence="1">NBRC 1967</strain>
    </source>
</reference>
<accession>A0ACB5TFT9</accession>
<organism evidence="1 2">
    <name type="scientific">Candida boidinii</name>
    <name type="common">Yeast</name>
    <dbReference type="NCBI Taxonomy" id="5477"/>
    <lineage>
        <taxon>Eukaryota</taxon>
        <taxon>Fungi</taxon>
        <taxon>Dikarya</taxon>
        <taxon>Ascomycota</taxon>
        <taxon>Saccharomycotina</taxon>
        <taxon>Pichiomycetes</taxon>
        <taxon>Pichiales</taxon>
        <taxon>Pichiaceae</taxon>
        <taxon>Ogataea</taxon>
        <taxon>Ogataea/Candida clade</taxon>
    </lineage>
</organism>
<name>A0ACB5TFT9_CANBO</name>
<gene>
    <name evidence="1" type="ORF">Cboi01_000040100</name>
</gene>
<proteinExistence type="predicted"/>
<dbReference type="Proteomes" id="UP001165101">
    <property type="component" value="Unassembled WGS sequence"/>
</dbReference>